<protein>
    <submittedName>
        <fullName evidence="1">Uncharacterized protein</fullName>
    </submittedName>
</protein>
<sequence>MTQNQESQVNVLSVLVSTDRKELGKAFGVGLYITDSDTVEQVKAKCKGYIARYELYIANLKAVLEIPDDNLKSEMRRAKAYRYIQSLTEDDKAALKELIGQ</sequence>
<name>A0AAX2QYE9_9BACT</name>
<evidence type="ECO:0000313" key="1">
    <source>
        <dbReference type="EMBL" id="TDB03820.1"/>
    </source>
</evidence>
<reference evidence="1 2" key="1">
    <citation type="journal article" date="2019" name="Nat. Microbiol.">
        <title>Genomic variation and strain-specific functional adaptation in the human gut microbiome during early life.</title>
        <authorList>
            <person name="Vatanen T."/>
            <person name="Plichta D.R."/>
            <person name="Somani J."/>
            <person name="Munch P.C."/>
            <person name="Arthur T.D."/>
            <person name="Hall A.B."/>
            <person name="Rudolf S."/>
            <person name="Oakeley E.J."/>
            <person name="Ke X."/>
            <person name="Young R.A."/>
            <person name="Haiser H.J."/>
            <person name="Kolde R."/>
            <person name="Yassour M."/>
            <person name="Luopajarvi K."/>
            <person name="Siljander H."/>
            <person name="Virtanen S.M."/>
            <person name="Ilonen J."/>
            <person name="Uibo R."/>
            <person name="Tillmann V."/>
            <person name="Mokurov S."/>
            <person name="Dorshakova N."/>
            <person name="Porter J.A."/>
            <person name="McHardy A.C."/>
            <person name="Lahdesmaki H."/>
            <person name="Vlamakis H."/>
            <person name="Huttenhower C."/>
            <person name="Knip M."/>
            <person name="Xavier R.J."/>
        </authorList>
    </citation>
    <scope>NUCLEOTIDE SEQUENCE [LARGE SCALE GENOMIC DNA]</scope>
    <source>
        <strain evidence="1 2">RJX1052</strain>
    </source>
</reference>
<dbReference type="EMBL" id="SLTX01000002">
    <property type="protein sequence ID" value="TDB03820.1"/>
    <property type="molecule type" value="Genomic_DNA"/>
</dbReference>
<accession>A0AAX2QYE9</accession>
<dbReference type="Proteomes" id="UP000294834">
    <property type="component" value="Unassembled WGS sequence"/>
</dbReference>
<comment type="caution">
    <text evidence="1">The sequence shown here is derived from an EMBL/GenBank/DDBJ whole genome shotgun (WGS) entry which is preliminary data.</text>
</comment>
<proteinExistence type="predicted"/>
<evidence type="ECO:0000313" key="2">
    <source>
        <dbReference type="Proteomes" id="UP000294834"/>
    </source>
</evidence>
<dbReference type="RefSeq" id="WP_117596114.1">
    <property type="nucleotide sequence ID" value="NZ_CP046427.1"/>
</dbReference>
<dbReference type="AlphaFoldDB" id="A0AAX2QYE9"/>
<gene>
    <name evidence="1" type="ORF">E1J06_21945</name>
</gene>
<organism evidence="1 2">
    <name type="scientific">Phocaeicola dorei</name>
    <dbReference type="NCBI Taxonomy" id="357276"/>
    <lineage>
        <taxon>Bacteria</taxon>
        <taxon>Pseudomonadati</taxon>
        <taxon>Bacteroidota</taxon>
        <taxon>Bacteroidia</taxon>
        <taxon>Bacteroidales</taxon>
        <taxon>Bacteroidaceae</taxon>
        <taxon>Phocaeicola</taxon>
    </lineage>
</organism>